<gene>
    <name evidence="1" type="ORF">CDAR_370421</name>
</gene>
<organism evidence="1 2">
    <name type="scientific">Caerostris darwini</name>
    <dbReference type="NCBI Taxonomy" id="1538125"/>
    <lineage>
        <taxon>Eukaryota</taxon>
        <taxon>Metazoa</taxon>
        <taxon>Ecdysozoa</taxon>
        <taxon>Arthropoda</taxon>
        <taxon>Chelicerata</taxon>
        <taxon>Arachnida</taxon>
        <taxon>Araneae</taxon>
        <taxon>Araneomorphae</taxon>
        <taxon>Entelegynae</taxon>
        <taxon>Araneoidea</taxon>
        <taxon>Araneidae</taxon>
        <taxon>Caerostris</taxon>
    </lineage>
</organism>
<comment type="caution">
    <text evidence="1">The sequence shown here is derived from an EMBL/GenBank/DDBJ whole genome shotgun (WGS) entry which is preliminary data.</text>
</comment>
<keyword evidence="2" id="KW-1185">Reference proteome</keyword>
<dbReference type="AlphaFoldDB" id="A0AAV4M3I3"/>
<evidence type="ECO:0000313" key="1">
    <source>
        <dbReference type="EMBL" id="GIX66818.1"/>
    </source>
</evidence>
<protein>
    <submittedName>
        <fullName evidence="1">Uncharacterized protein</fullName>
    </submittedName>
</protein>
<feature type="non-terminal residue" evidence="1">
    <location>
        <position position="52"/>
    </location>
</feature>
<accession>A0AAV4M3I3</accession>
<proteinExistence type="predicted"/>
<name>A0AAV4M3I3_9ARAC</name>
<reference evidence="1 2" key="1">
    <citation type="submission" date="2021-06" db="EMBL/GenBank/DDBJ databases">
        <title>Caerostris darwini draft genome.</title>
        <authorList>
            <person name="Kono N."/>
            <person name="Arakawa K."/>
        </authorList>
    </citation>
    <scope>NUCLEOTIDE SEQUENCE [LARGE SCALE GENOMIC DNA]</scope>
</reference>
<sequence length="52" mass="5700">MISKTFHICAGGTEEAVMKGENPATLREGDVQSRLQSHDFTHTIPKDFTAPV</sequence>
<dbReference type="EMBL" id="BPLQ01000024">
    <property type="protein sequence ID" value="GIX66818.1"/>
    <property type="molecule type" value="Genomic_DNA"/>
</dbReference>
<evidence type="ECO:0000313" key="2">
    <source>
        <dbReference type="Proteomes" id="UP001054837"/>
    </source>
</evidence>
<dbReference type="Proteomes" id="UP001054837">
    <property type="component" value="Unassembled WGS sequence"/>
</dbReference>